<accession>A0A9P4LGM4</accession>
<gene>
    <name evidence="3" type="ORF">EK21DRAFT_81158</name>
</gene>
<dbReference type="OrthoDB" id="446723at2759"/>
<dbReference type="AlphaFoldDB" id="A0A9P4LGM4"/>
<feature type="transmembrane region" description="Helical" evidence="1">
    <location>
        <begin position="12"/>
        <end position="31"/>
    </location>
</feature>
<name>A0A9P4LGM4_9PLEO</name>
<sequence>MPSALTILKPLLGTITGIVATYAGFVCLLTVRKFQDHVIFLHRVRLTWNQDVNVPEQWGFLRNQVTPFNLKTPDGETLHAWHVLPLKTYRRHQKELVEEPTGLCTDIEGRLSFKLLRDDPTAQLVVYFHGAAGTLGSGWRPESYRALSATSTNVHVLVIDYRGFGTSTGWPSESGLLTDGLTLVKFAMERAGIRPERIVIFAQSLGTAVAVSMTHYYALQTPPTLFAGTILVAPFADIESLTQSYRVARTIPLLSPVTVFPKLLTFLNRFICTKLPIKQQLADLVRHLDNTKIESRKCKYDITLIHAEDDCDIPWKHSDVLFWHAVNATLEPFTSMSFDDLEKVKADEKTLLGDGGWQINWEGKGGVIRERIIKYGLHDRIMSYPVVSLAVSRALLSPNEDFDANFA</sequence>
<dbReference type="Proteomes" id="UP000799777">
    <property type="component" value="Unassembled WGS sequence"/>
</dbReference>
<keyword evidence="1" id="KW-0812">Transmembrane</keyword>
<keyword evidence="1" id="KW-0472">Membrane</keyword>
<dbReference type="Gene3D" id="3.40.50.1820">
    <property type="entry name" value="alpha/beta hydrolase"/>
    <property type="match status" value="1"/>
</dbReference>
<evidence type="ECO:0000313" key="4">
    <source>
        <dbReference type="Proteomes" id="UP000799777"/>
    </source>
</evidence>
<feature type="transmembrane region" description="Helical" evidence="1">
    <location>
        <begin position="198"/>
        <end position="219"/>
    </location>
</feature>
<organism evidence="3 4">
    <name type="scientific">Setomelanomma holmii</name>
    <dbReference type="NCBI Taxonomy" id="210430"/>
    <lineage>
        <taxon>Eukaryota</taxon>
        <taxon>Fungi</taxon>
        <taxon>Dikarya</taxon>
        <taxon>Ascomycota</taxon>
        <taxon>Pezizomycotina</taxon>
        <taxon>Dothideomycetes</taxon>
        <taxon>Pleosporomycetidae</taxon>
        <taxon>Pleosporales</taxon>
        <taxon>Pleosporineae</taxon>
        <taxon>Phaeosphaeriaceae</taxon>
        <taxon>Setomelanomma</taxon>
    </lineage>
</organism>
<dbReference type="InterPro" id="IPR022742">
    <property type="entry name" value="Hydrolase_4"/>
</dbReference>
<dbReference type="PANTHER" id="PTHR12277:SF81">
    <property type="entry name" value="PROTEIN ABHD13"/>
    <property type="match status" value="1"/>
</dbReference>
<keyword evidence="4" id="KW-1185">Reference proteome</keyword>
<reference evidence="3" key="1">
    <citation type="journal article" date="2020" name="Stud. Mycol.">
        <title>101 Dothideomycetes genomes: a test case for predicting lifestyles and emergence of pathogens.</title>
        <authorList>
            <person name="Haridas S."/>
            <person name="Albert R."/>
            <person name="Binder M."/>
            <person name="Bloem J."/>
            <person name="Labutti K."/>
            <person name="Salamov A."/>
            <person name="Andreopoulos B."/>
            <person name="Baker S."/>
            <person name="Barry K."/>
            <person name="Bills G."/>
            <person name="Bluhm B."/>
            <person name="Cannon C."/>
            <person name="Castanera R."/>
            <person name="Culley D."/>
            <person name="Daum C."/>
            <person name="Ezra D."/>
            <person name="Gonzalez J."/>
            <person name="Henrissat B."/>
            <person name="Kuo A."/>
            <person name="Liang C."/>
            <person name="Lipzen A."/>
            <person name="Lutzoni F."/>
            <person name="Magnuson J."/>
            <person name="Mondo S."/>
            <person name="Nolan M."/>
            <person name="Ohm R."/>
            <person name="Pangilinan J."/>
            <person name="Park H.-J."/>
            <person name="Ramirez L."/>
            <person name="Alfaro M."/>
            <person name="Sun H."/>
            <person name="Tritt A."/>
            <person name="Yoshinaga Y."/>
            <person name="Zwiers L.-H."/>
            <person name="Turgeon B."/>
            <person name="Goodwin S."/>
            <person name="Spatafora J."/>
            <person name="Crous P."/>
            <person name="Grigoriev I."/>
        </authorList>
    </citation>
    <scope>NUCLEOTIDE SEQUENCE</scope>
    <source>
        <strain evidence="3">CBS 110217</strain>
    </source>
</reference>
<evidence type="ECO:0000313" key="3">
    <source>
        <dbReference type="EMBL" id="KAF2023339.1"/>
    </source>
</evidence>
<evidence type="ECO:0000259" key="2">
    <source>
        <dbReference type="Pfam" id="PF12146"/>
    </source>
</evidence>
<protein>
    <submittedName>
        <fullName evidence="3">Alpha/beta-hydrolase</fullName>
    </submittedName>
</protein>
<keyword evidence="1" id="KW-1133">Transmembrane helix</keyword>
<dbReference type="InterPro" id="IPR029058">
    <property type="entry name" value="AB_hydrolase_fold"/>
</dbReference>
<comment type="caution">
    <text evidence="3">The sequence shown here is derived from an EMBL/GenBank/DDBJ whole genome shotgun (WGS) entry which is preliminary data.</text>
</comment>
<dbReference type="SUPFAM" id="SSF53474">
    <property type="entry name" value="alpha/beta-Hydrolases"/>
    <property type="match status" value="1"/>
</dbReference>
<evidence type="ECO:0000256" key="1">
    <source>
        <dbReference type="SAM" id="Phobius"/>
    </source>
</evidence>
<proteinExistence type="predicted"/>
<dbReference type="Pfam" id="PF12146">
    <property type="entry name" value="Hydrolase_4"/>
    <property type="match status" value="1"/>
</dbReference>
<dbReference type="PANTHER" id="PTHR12277">
    <property type="entry name" value="ALPHA/BETA HYDROLASE DOMAIN-CONTAINING PROTEIN"/>
    <property type="match status" value="1"/>
</dbReference>
<dbReference type="EMBL" id="ML978357">
    <property type="protein sequence ID" value="KAF2023339.1"/>
    <property type="molecule type" value="Genomic_DNA"/>
</dbReference>
<feature type="domain" description="Serine aminopeptidase S33" evidence="2">
    <location>
        <begin position="122"/>
        <end position="244"/>
    </location>
</feature>